<proteinExistence type="predicted"/>
<dbReference type="AlphaFoldDB" id="A0A150WCM8"/>
<name>A0A150WCM8_BDEBC</name>
<keyword evidence="1" id="KW-1133">Transmembrane helix</keyword>
<gene>
    <name evidence="2" type="ORF">AZI85_11710</name>
</gene>
<organism evidence="2 3">
    <name type="scientific">Bdellovibrio bacteriovorus</name>
    <dbReference type="NCBI Taxonomy" id="959"/>
    <lineage>
        <taxon>Bacteria</taxon>
        <taxon>Pseudomonadati</taxon>
        <taxon>Bdellovibrionota</taxon>
        <taxon>Bdellovibrionia</taxon>
        <taxon>Bdellovibrionales</taxon>
        <taxon>Pseudobdellovibrionaceae</taxon>
        <taxon>Bdellovibrio</taxon>
    </lineage>
</organism>
<accession>A0A150WCM8</accession>
<dbReference type="Gene3D" id="3.30.700.10">
    <property type="entry name" value="Glycoprotein, Type 4 Pilin"/>
    <property type="match status" value="1"/>
</dbReference>
<evidence type="ECO:0000313" key="3">
    <source>
        <dbReference type="Proteomes" id="UP000075391"/>
    </source>
</evidence>
<comment type="caution">
    <text evidence="2">The sequence shown here is derived from an EMBL/GenBank/DDBJ whole genome shotgun (WGS) entry which is preliminary data.</text>
</comment>
<reference evidence="2 3" key="1">
    <citation type="submission" date="2016-03" db="EMBL/GenBank/DDBJ databases">
        <authorList>
            <person name="Ploux O."/>
        </authorList>
    </citation>
    <scope>NUCLEOTIDE SEQUENCE [LARGE SCALE GENOMIC DNA]</scope>
    <source>
        <strain evidence="2 3">BER2</strain>
    </source>
</reference>
<dbReference type="EMBL" id="LUKF01000019">
    <property type="protein sequence ID" value="KYG60659.1"/>
    <property type="molecule type" value="Genomic_DNA"/>
</dbReference>
<dbReference type="Proteomes" id="UP000075391">
    <property type="component" value="Unassembled WGS sequence"/>
</dbReference>
<protein>
    <recommendedName>
        <fullName evidence="4">Type II secretion system protein GspG C-terminal domain-containing protein</fullName>
    </recommendedName>
</protein>
<keyword evidence="1" id="KW-0812">Transmembrane</keyword>
<keyword evidence="1" id="KW-0472">Membrane</keyword>
<dbReference type="OrthoDB" id="5293286at2"/>
<evidence type="ECO:0008006" key="4">
    <source>
        <dbReference type="Google" id="ProtNLM"/>
    </source>
</evidence>
<feature type="transmembrane region" description="Helical" evidence="1">
    <location>
        <begin position="12"/>
        <end position="32"/>
    </location>
</feature>
<dbReference type="RefSeq" id="WP_063244930.1">
    <property type="nucleotide sequence ID" value="NZ_CP168967.1"/>
</dbReference>
<sequence length="164" mass="18063">MKNEQKQEFKSSGVLALLGLVGFSTAIIATPWNRQIQDSRSELARQKAEVVGYQVIQIYREATKSAANSHMPKSRVPASVAEEKALSPENIRSTGTMGVDPWGQPYKYRILSGNQVGKIRIVVWSSGPNQKVDTTNLENEEIALKEQPVYSGDDVGVLLSMSQN</sequence>
<evidence type="ECO:0000313" key="2">
    <source>
        <dbReference type="EMBL" id="KYG60659.1"/>
    </source>
</evidence>
<evidence type="ECO:0000256" key="1">
    <source>
        <dbReference type="SAM" id="Phobius"/>
    </source>
</evidence>